<dbReference type="HAMAP" id="MF_00415">
    <property type="entry name" value="FlgH"/>
    <property type="match status" value="1"/>
</dbReference>
<reference evidence="9 10" key="1">
    <citation type="submission" date="2018-09" db="EMBL/GenBank/DDBJ databases">
        <authorList>
            <person name="Zhu H."/>
        </authorList>
    </citation>
    <scope>NUCLEOTIDE SEQUENCE [LARGE SCALE GENOMIC DNA]</scope>
    <source>
        <strain evidence="9 10">K2W22B-5</strain>
    </source>
</reference>
<dbReference type="GO" id="GO:0003774">
    <property type="term" value="F:cytoskeletal motor activity"/>
    <property type="evidence" value="ECO:0007669"/>
    <property type="project" value="InterPro"/>
</dbReference>
<dbReference type="Proteomes" id="UP000283458">
    <property type="component" value="Unassembled WGS sequence"/>
</dbReference>
<dbReference type="InterPro" id="IPR000527">
    <property type="entry name" value="Flag_Lring"/>
</dbReference>
<keyword evidence="9" id="KW-0969">Cilium</keyword>
<comment type="similarity">
    <text evidence="2 7">Belongs to the FlgH family.</text>
</comment>
<dbReference type="Pfam" id="PF02107">
    <property type="entry name" value="FlgH"/>
    <property type="match status" value="1"/>
</dbReference>
<dbReference type="AlphaFoldDB" id="A0A418VYE7"/>
<name>A0A418VYE7_9PROT</name>
<keyword evidence="6 7" id="KW-0998">Cell outer membrane</keyword>
<comment type="caution">
    <text evidence="9">The sequence shown here is derived from an EMBL/GenBank/DDBJ whole genome shotgun (WGS) entry which is preliminary data.</text>
</comment>
<comment type="subcellular location">
    <subcellularLocation>
        <location evidence="7">Cell outer membrane</location>
        <topology evidence="7">Lipid-anchor</topology>
    </subcellularLocation>
    <subcellularLocation>
        <location evidence="7">Bacterial flagellum basal body</location>
    </subcellularLocation>
</comment>
<dbReference type="PRINTS" id="PR01008">
    <property type="entry name" value="FLGLRINGFLGH"/>
</dbReference>
<dbReference type="PROSITE" id="PS51257">
    <property type="entry name" value="PROKAR_LIPOPROTEIN"/>
    <property type="match status" value="1"/>
</dbReference>
<keyword evidence="7" id="KW-0449">Lipoprotein</keyword>
<feature type="chain" id="PRO_5019100338" description="Flagellar L-ring protein" evidence="8">
    <location>
        <begin position="31"/>
        <end position="257"/>
    </location>
</feature>
<feature type="signal peptide" evidence="8">
    <location>
        <begin position="1"/>
        <end position="30"/>
    </location>
</feature>
<dbReference type="NCBIfam" id="NF001305">
    <property type="entry name" value="PRK00249.1-5"/>
    <property type="match status" value="1"/>
</dbReference>
<dbReference type="PANTHER" id="PTHR34933">
    <property type="entry name" value="FLAGELLAR L-RING PROTEIN"/>
    <property type="match status" value="1"/>
</dbReference>
<organism evidence="9 10">
    <name type="scientific">Azospirillum cavernae</name>
    <dbReference type="NCBI Taxonomy" id="2320860"/>
    <lineage>
        <taxon>Bacteria</taxon>
        <taxon>Pseudomonadati</taxon>
        <taxon>Pseudomonadota</taxon>
        <taxon>Alphaproteobacteria</taxon>
        <taxon>Rhodospirillales</taxon>
        <taxon>Azospirillaceae</taxon>
        <taxon>Azospirillum</taxon>
    </lineage>
</organism>
<keyword evidence="3 7" id="KW-0732">Signal</keyword>
<dbReference type="GO" id="GO:0009279">
    <property type="term" value="C:cell outer membrane"/>
    <property type="evidence" value="ECO:0007669"/>
    <property type="project" value="UniProtKB-SubCell"/>
</dbReference>
<dbReference type="GO" id="GO:0009427">
    <property type="term" value="C:bacterial-type flagellum basal body, distal rod, L ring"/>
    <property type="evidence" value="ECO:0007669"/>
    <property type="project" value="InterPro"/>
</dbReference>
<evidence type="ECO:0000256" key="7">
    <source>
        <dbReference type="HAMAP-Rule" id="MF_00415"/>
    </source>
</evidence>
<dbReference type="RefSeq" id="WP_119832283.1">
    <property type="nucleotide sequence ID" value="NZ_QYUL01000002.1"/>
</dbReference>
<evidence type="ECO:0000256" key="1">
    <source>
        <dbReference type="ARBA" id="ARBA00002591"/>
    </source>
</evidence>
<gene>
    <name evidence="7" type="primary">flgH</name>
    <name evidence="9" type="ORF">D3877_19305</name>
</gene>
<evidence type="ECO:0000256" key="3">
    <source>
        <dbReference type="ARBA" id="ARBA00022729"/>
    </source>
</evidence>
<comment type="subunit">
    <text evidence="7">The basal body constitutes a major portion of the flagellar organelle and consists of four rings (L,P,S, and M) mounted on a central rod.</text>
</comment>
<evidence type="ECO:0000256" key="4">
    <source>
        <dbReference type="ARBA" id="ARBA00023136"/>
    </source>
</evidence>
<keyword evidence="9" id="KW-0282">Flagellum</keyword>
<evidence type="ECO:0000256" key="5">
    <source>
        <dbReference type="ARBA" id="ARBA00023143"/>
    </source>
</evidence>
<dbReference type="OrthoDB" id="9789227at2"/>
<proteinExistence type="inferred from homology"/>
<comment type="function">
    <text evidence="1 7">Assembles around the rod to form the L-ring and probably protects the motor/basal body from shearing forces during rotation.</text>
</comment>
<protein>
    <recommendedName>
        <fullName evidence="7">Flagellar L-ring protein</fullName>
    </recommendedName>
    <alternativeName>
        <fullName evidence="7">Basal body L-ring protein</fullName>
    </alternativeName>
</protein>
<evidence type="ECO:0000256" key="8">
    <source>
        <dbReference type="SAM" id="SignalP"/>
    </source>
</evidence>
<accession>A0A418VYE7</accession>
<dbReference type="EMBL" id="QYUL01000002">
    <property type="protein sequence ID" value="RJF82199.1"/>
    <property type="molecule type" value="Genomic_DNA"/>
</dbReference>
<evidence type="ECO:0000313" key="9">
    <source>
        <dbReference type="EMBL" id="RJF82199.1"/>
    </source>
</evidence>
<dbReference type="PANTHER" id="PTHR34933:SF1">
    <property type="entry name" value="FLAGELLAR L-RING PROTEIN"/>
    <property type="match status" value="1"/>
</dbReference>
<evidence type="ECO:0000256" key="6">
    <source>
        <dbReference type="ARBA" id="ARBA00023237"/>
    </source>
</evidence>
<keyword evidence="9" id="KW-0966">Cell projection</keyword>
<keyword evidence="10" id="KW-1185">Reference proteome</keyword>
<dbReference type="GO" id="GO:0071973">
    <property type="term" value="P:bacterial-type flagellum-dependent cell motility"/>
    <property type="evidence" value="ECO:0007669"/>
    <property type="project" value="InterPro"/>
</dbReference>
<evidence type="ECO:0000313" key="10">
    <source>
        <dbReference type="Proteomes" id="UP000283458"/>
    </source>
</evidence>
<evidence type="ECO:0000256" key="2">
    <source>
        <dbReference type="ARBA" id="ARBA00006929"/>
    </source>
</evidence>
<keyword evidence="4 7" id="KW-0472">Membrane</keyword>
<sequence>MTTTKTAAAKTALRLVLIAAAAASLTACNAASRIGDIGKAPEMSQIQDPQAKVGYQPVSLPMPTPLPTERNPNSLWRTGAKAFFKDQRANKVGDILTINIAIDDQAKLANESKRSRANTEKAGMPNLFGLQADTLNRVLPTGASASSLVDLSSDTTNDGKGSVDRNEKIVLKVAALVTQTLPNGNLVIQGHQEVRVNYELRDLQITGVIRPEDITAQNTLSYEKIAEARISYGGRGQITDVQQPRYGQQLYDIIMPF</sequence>
<keyword evidence="5 7" id="KW-0975">Bacterial flagellum</keyword>